<accession>A0AAE1LBM0</accession>
<feature type="domain" description="NADH:ubiquinone oxidoreductase intermediate-associated protein 30" evidence="5">
    <location>
        <begin position="120"/>
        <end position="293"/>
    </location>
</feature>
<dbReference type="GO" id="GO:0051082">
    <property type="term" value="F:unfolded protein binding"/>
    <property type="evidence" value="ECO:0007669"/>
    <property type="project" value="TreeGrafter"/>
</dbReference>
<dbReference type="Proteomes" id="UP001219518">
    <property type="component" value="Unassembled WGS sequence"/>
</dbReference>
<keyword evidence="8" id="KW-1185">Reference proteome</keyword>
<keyword evidence="3" id="KW-0496">Mitochondrion</keyword>
<dbReference type="AlphaFoldDB" id="A0AAE1LBM0"/>
<reference evidence="6" key="1">
    <citation type="submission" date="2021-07" db="EMBL/GenBank/DDBJ databases">
        <authorList>
            <person name="Catto M.A."/>
            <person name="Jacobson A."/>
            <person name="Kennedy G."/>
            <person name="Labadie P."/>
            <person name="Hunt B.G."/>
            <person name="Srinivasan R."/>
        </authorList>
    </citation>
    <scope>NUCLEOTIDE SEQUENCE</scope>
    <source>
        <strain evidence="6">PL_HMW_Pooled</strain>
        <tissue evidence="6">Head</tissue>
    </source>
</reference>
<evidence type="ECO:0000313" key="7">
    <source>
        <dbReference type="EMBL" id="KAK3920481.1"/>
    </source>
</evidence>
<dbReference type="PANTHER" id="PTHR13194">
    <property type="entry name" value="COMPLEX I INTERMEDIATE-ASSOCIATED PROTEIN 30"/>
    <property type="match status" value="1"/>
</dbReference>
<evidence type="ECO:0000256" key="2">
    <source>
        <dbReference type="ARBA" id="ARBA00007884"/>
    </source>
</evidence>
<protein>
    <submittedName>
        <fullName evidence="6">Complex I intermediate-associated protein 30, mitochondrial</fullName>
    </submittedName>
</protein>
<dbReference type="Pfam" id="PF08547">
    <property type="entry name" value="CIA30"/>
    <property type="match status" value="1"/>
</dbReference>
<organism evidence="6 8">
    <name type="scientific">Frankliniella fusca</name>
    <dbReference type="NCBI Taxonomy" id="407009"/>
    <lineage>
        <taxon>Eukaryota</taxon>
        <taxon>Metazoa</taxon>
        <taxon>Ecdysozoa</taxon>
        <taxon>Arthropoda</taxon>
        <taxon>Hexapoda</taxon>
        <taxon>Insecta</taxon>
        <taxon>Pterygota</taxon>
        <taxon>Neoptera</taxon>
        <taxon>Paraneoptera</taxon>
        <taxon>Thysanoptera</taxon>
        <taxon>Terebrantia</taxon>
        <taxon>Thripoidea</taxon>
        <taxon>Thripidae</taxon>
        <taxon>Frankliniella</taxon>
    </lineage>
</organism>
<gene>
    <name evidence="7" type="ORF">KUF71_009752</name>
    <name evidence="6" type="ORF">KUF71_022962</name>
</gene>
<keyword evidence="4" id="KW-0143">Chaperone</keyword>
<dbReference type="GO" id="GO:0006120">
    <property type="term" value="P:mitochondrial electron transport, NADH to ubiquinone"/>
    <property type="evidence" value="ECO:0007669"/>
    <property type="project" value="TreeGrafter"/>
</dbReference>
<name>A0AAE1LBM0_9NEOP</name>
<dbReference type="InterPro" id="IPR039131">
    <property type="entry name" value="NDUFAF1"/>
</dbReference>
<dbReference type="InterPro" id="IPR008979">
    <property type="entry name" value="Galactose-bd-like_sf"/>
</dbReference>
<sequence length="322" mass="37327">MKAAFSNFNLRKQLLEKTLYFSNQNLQRKRNLDIAANFFHTTRSHCKKYNVNRSGGTFFETSKRGGYEVEDDLSFWEHAKRGARMLPNETKKLVSEVQYYFSADIPREGCPQVNLLDKYFEFGSPESLENWSVACDQDYDGGFSTAEVSLMPSGTGLFSGNICTRVPKTGEIENSGYANLRFIPPMKSFAREKYYFFAGYSHMVVRVRGDGRTYMINLHPHALVDLEWFNLFSYTLHTRGGPYWQETRIPFSKFFLHHKGRVQDDQFPADTTEVKNISITLLDQNDGPFSLEIDYLGCIRDPSHTEVFAYESYRVPKWTPRN</sequence>
<dbReference type="GO" id="GO:0005739">
    <property type="term" value="C:mitochondrion"/>
    <property type="evidence" value="ECO:0007669"/>
    <property type="project" value="UniProtKB-SubCell"/>
</dbReference>
<evidence type="ECO:0000256" key="3">
    <source>
        <dbReference type="ARBA" id="ARBA00023128"/>
    </source>
</evidence>
<comment type="caution">
    <text evidence="6">The sequence shown here is derived from an EMBL/GenBank/DDBJ whole genome shotgun (WGS) entry which is preliminary data.</text>
</comment>
<comment type="similarity">
    <text evidence="2">Belongs to the CIA30 family.</text>
</comment>
<reference evidence="6" key="2">
    <citation type="journal article" date="2023" name="BMC Genomics">
        <title>Pest status, molecular evolution, and epigenetic factors derived from the genome assembly of Frankliniella fusca, a thysanopteran phytovirus vector.</title>
        <authorList>
            <person name="Catto M.A."/>
            <person name="Labadie P.E."/>
            <person name="Jacobson A.L."/>
            <person name="Kennedy G.G."/>
            <person name="Srinivasan R."/>
            <person name="Hunt B.G."/>
        </authorList>
    </citation>
    <scope>NUCLEOTIDE SEQUENCE</scope>
    <source>
        <strain evidence="6">PL_HMW_Pooled</strain>
    </source>
</reference>
<evidence type="ECO:0000256" key="4">
    <source>
        <dbReference type="ARBA" id="ARBA00023186"/>
    </source>
</evidence>
<evidence type="ECO:0000313" key="6">
    <source>
        <dbReference type="EMBL" id="KAK3913505.1"/>
    </source>
</evidence>
<evidence type="ECO:0000313" key="8">
    <source>
        <dbReference type="Proteomes" id="UP001219518"/>
    </source>
</evidence>
<dbReference type="SUPFAM" id="SSF49785">
    <property type="entry name" value="Galactose-binding domain-like"/>
    <property type="match status" value="1"/>
</dbReference>
<dbReference type="PANTHER" id="PTHR13194:SF18">
    <property type="entry name" value="COMPLEX I INTERMEDIATE-ASSOCIATED PROTEIN 30, MITOCHONDRIAL"/>
    <property type="match status" value="1"/>
</dbReference>
<evidence type="ECO:0000256" key="1">
    <source>
        <dbReference type="ARBA" id="ARBA00004173"/>
    </source>
</evidence>
<comment type="subcellular location">
    <subcellularLocation>
        <location evidence="1">Mitochondrion</location>
    </subcellularLocation>
</comment>
<proteinExistence type="inferred from homology"/>
<dbReference type="GO" id="GO:0032981">
    <property type="term" value="P:mitochondrial respiratory chain complex I assembly"/>
    <property type="evidence" value="ECO:0007669"/>
    <property type="project" value="TreeGrafter"/>
</dbReference>
<dbReference type="InterPro" id="IPR013857">
    <property type="entry name" value="NADH-UbQ_OxRdtase-assoc_prot30"/>
</dbReference>
<dbReference type="EMBL" id="JAHWGI010000324">
    <property type="protein sequence ID" value="KAK3913505.1"/>
    <property type="molecule type" value="Genomic_DNA"/>
</dbReference>
<evidence type="ECO:0000259" key="5">
    <source>
        <dbReference type="Pfam" id="PF08547"/>
    </source>
</evidence>
<dbReference type="EMBL" id="JAHWGI010001004">
    <property type="protein sequence ID" value="KAK3920481.1"/>
    <property type="molecule type" value="Genomic_DNA"/>
</dbReference>